<dbReference type="Pfam" id="PF07704">
    <property type="entry name" value="PSK_trans_fac"/>
    <property type="match status" value="1"/>
</dbReference>
<evidence type="ECO:0000313" key="1">
    <source>
        <dbReference type="EMBL" id="AUR01826.1"/>
    </source>
</evidence>
<dbReference type="EMBL" id="CP010730">
    <property type="protein sequence ID" value="AUR01826.1"/>
    <property type="molecule type" value="Genomic_DNA"/>
</dbReference>
<dbReference type="Proteomes" id="UP000236447">
    <property type="component" value="Plasmid pP88_e"/>
</dbReference>
<organism evidence="1 2">
    <name type="scientific">Phaeobacter inhibens</name>
    <dbReference type="NCBI Taxonomy" id="221822"/>
    <lineage>
        <taxon>Bacteria</taxon>
        <taxon>Pseudomonadati</taxon>
        <taxon>Pseudomonadota</taxon>
        <taxon>Alphaproteobacteria</taxon>
        <taxon>Rhodobacterales</taxon>
        <taxon>Roseobacteraceae</taxon>
        <taxon>Phaeobacter</taxon>
    </lineage>
</organism>
<protein>
    <recommendedName>
        <fullName evidence="3">Antitoxin VapB</fullName>
    </recommendedName>
</protein>
<gene>
    <name evidence="1" type="ORF">PhaeoP88_04514</name>
</gene>
<dbReference type="InterPro" id="IPR011660">
    <property type="entry name" value="VapB-like"/>
</dbReference>
<keyword evidence="1" id="KW-0614">Plasmid</keyword>
<accession>A0A2I7KGW9</accession>
<evidence type="ECO:0000313" key="2">
    <source>
        <dbReference type="Proteomes" id="UP000236447"/>
    </source>
</evidence>
<geneLocation type="plasmid" evidence="2">
    <name>pp88_e</name>
</geneLocation>
<dbReference type="RefSeq" id="WP_024099609.1">
    <property type="nucleotide sequence ID" value="NZ_CP010730.1"/>
</dbReference>
<dbReference type="GeneID" id="31848607"/>
<dbReference type="AlphaFoldDB" id="A0A2I7KGW9"/>
<proteinExistence type="predicted"/>
<reference evidence="1 2" key="2">
    <citation type="journal article" date="2017" name="Genome Biol. Evol.">
        <title>Trajectories and Drivers of Genome Evolution in Surface-Associated Marine Phaeobacter.</title>
        <authorList>
            <person name="Freese H.M."/>
            <person name="Sikorski J."/>
            <person name="Bunk B."/>
            <person name="Scheuner C."/>
            <person name="Meier-Kolthoff J.P."/>
            <person name="Sproer C."/>
            <person name="Gram L."/>
            <person name="Overmann J."/>
        </authorList>
    </citation>
    <scope>NUCLEOTIDE SEQUENCE [LARGE SCALE GENOMIC DNA]</scope>
    <source>
        <strain evidence="1 2">P88</strain>
        <plasmid evidence="2">pp88_e</plasmid>
    </source>
</reference>
<name>A0A2I7KGW9_9RHOB</name>
<evidence type="ECO:0008006" key="3">
    <source>
        <dbReference type="Google" id="ProtNLM"/>
    </source>
</evidence>
<reference evidence="1 2" key="1">
    <citation type="journal article" date="2017" name="Front. Microbiol.">
        <title>Phaeobacter piscinae sp. nov., a species of the Roseobacter group and potential aquaculture probiont.</title>
        <authorList>
            <person name="Sonnenschein E.C."/>
            <person name="Phippen C.B.W."/>
            <person name="Nielsen K.F."/>
            <person name="Mateiu R.V."/>
            <person name="Melchiorsen J."/>
            <person name="Gram L."/>
            <person name="Overmann J."/>
            <person name="Freese H.M."/>
        </authorList>
    </citation>
    <scope>NUCLEOTIDE SEQUENCE [LARGE SCALE GENOMIC DNA]</scope>
    <source>
        <strain evidence="1 2">P88</strain>
        <plasmid evidence="2">pp88_e</plasmid>
    </source>
</reference>
<sequence>MPLYIRDDQVDDLAVRFMKLTGAKSKTDAVRKALMAQLEAVSNQKPLLERLEPILKRADDLGPADPDFDMKKFTDEMWEDA</sequence>